<reference evidence="2 3" key="1">
    <citation type="submission" date="2019-02" db="EMBL/GenBank/DDBJ databases">
        <title>Deep-cultivation of Planctomycetes and their phenomic and genomic characterization uncovers novel biology.</title>
        <authorList>
            <person name="Wiegand S."/>
            <person name="Jogler M."/>
            <person name="Boedeker C."/>
            <person name="Pinto D."/>
            <person name="Vollmers J."/>
            <person name="Rivas-Marin E."/>
            <person name="Kohn T."/>
            <person name="Peeters S.H."/>
            <person name="Heuer A."/>
            <person name="Rast P."/>
            <person name="Oberbeckmann S."/>
            <person name="Bunk B."/>
            <person name="Jeske O."/>
            <person name="Meyerdierks A."/>
            <person name="Storesund J.E."/>
            <person name="Kallscheuer N."/>
            <person name="Luecker S."/>
            <person name="Lage O.M."/>
            <person name="Pohl T."/>
            <person name="Merkel B.J."/>
            <person name="Hornburger P."/>
            <person name="Mueller R.-W."/>
            <person name="Bruemmer F."/>
            <person name="Labrenz M."/>
            <person name="Spormann A.M."/>
            <person name="Op den Camp H."/>
            <person name="Overmann J."/>
            <person name="Amann R."/>
            <person name="Jetten M.S.M."/>
            <person name="Mascher T."/>
            <person name="Medema M.H."/>
            <person name="Devos D.P."/>
            <person name="Kaster A.-K."/>
            <person name="Ovreas L."/>
            <person name="Rohde M."/>
            <person name="Galperin M.Y."/>
            <person name="Jogler C."/>
        </authorList>
    </citation>
    <scope>NUCLEOTIDE SEQUENCE [LARGE SCALE GENOMIC DNA]</scope>
    <source>
        <strain evidence="2 3">Mal48</strain>
    </source>
</reference>
<dbReference type="OrthoDB" id="9951919at2"/>
<dbReference type="Proteomes" id="UP000315724">
    <property type="component" value="Chromosome"/>
</dbReference>
<protein>
    <recommendedName>
        <fullName evidence="4">Prepilin-type N-terminal cleavage/methylation domain-containing protein</fullName>
    </recommendedName>
</protein>
<accession>A0A517QIY8</accession>
<evidence type="ECO:0000256" key="1">
    <source>
        <dbReference type="SAM" id="Phobius"/>
    </source>
</evidence>
<feature type="transmembrane region" description="Helical" evidence="1">
    <location>
        <begin position="32"/>
        <end position="52"/>
    </location>
</feature>
<evidence type="ECO:0000313" key="2">
    <source>
        <dbReference type="EMBL" id="QDT31576.1"/>
    </source>
</evidence>
<name>A0A517QIY8_9PLAN</name>
<keyword evidence="3" id="KW-1185">Reference proteome</keyword>
<sequence>MRRTVKRPADKRLTEKSPCQCRQGWTLIEMSIIISLLGIVALVATSLFSVLMELDTSIASASAFELTAQRLEDQLRTDSYSATSFNQLENGFDLVPLSGPVIAYRIDQGKVTRSIDGDRHRSIDEFTFVDTDIQYEVGSHQLEVLLTKVLPGESRSRTAVLETPAGTSIRFLLQLGRSLRFQSTQYPSTAPKSGDEE</sequence>
<evidence type="ECO:0008006" key="4">
    <source>
        <dbReference type="Google" id="ProtNLM"/>
    </source>
</evidence>
<dbReference type="AlphaFoldDB" id="A0A517QIY8"/>
<gene>
    <name evidence="2" type="ORF">Mal48_08100</name>
</gene>
<keyword evidence="1" id="KW-0472">Membrane</keyword>
<keyword evidence="1" id="KW-0812">Transmembrane</keyword>
<keyword evidence="1" id="KW-1133">Transmembrane helix</keyword>
<proteinExistence type="predicted"/>
<dbReference type="RefSeq" id="WP_145196260.1">
    <property type="nucleotide sequence ID" value="NZ_CP036267.1"/>
</dbReference>
<organism evidence="2 3">
    <name type="scientific">Thalassoglobus polymorphus</name>
    <dbReference type="NCBI Taxonomy" id="2527994"/>
    <lineage>
        <taxon>Bacteria</taxon>
        <taxon>Pseudomonadati</taxon>
        <taxon>Planctomycetota</taxon>
        <taxon>Planctomycetia</taxon>
        <taxon>Planctomycetales</taxon>
        <taxon>Planctomycetaceae</taxon>
        <taxon>Thalassoglobus</taxon>
    </lineage>
</organism>
<dbReference type="KEGG" id="tpol:Mal48_08100"/>
<evidence type="ECO:0000313" key="3">
    <source>
        <dbReference type="Proteomes" id="UP000315724"/>
    </source>
</evidence>
<dbReference type="EMBL" id="CP036267">
    <property type="protein sequence ID" value="QDT31576.1"/>
    <property type="molecule type" value="Genomic_DNA"/>
</dbReference>